<feature type="domain" description="DUF4180" evidence="1">
    <location>
        <begin position="9"/>
        <end position="117"/>
    </location>
</feature>
<dbReference type="Proteomes" id="UP001600943">
    <property type="component" value="Unassembled WGS sequence"/>
</dbReference>
<name>A0ABQ0B8C2_9FIRM</name>
<keyword evidence="3" id="KW-1185">Reference proteome</keyword>
<comment type="caution">
    <text evidence="2">The sequence shown here is derived from an EMBL/GenBank/DDBJ whole genome shotgun (WGS) entry which is preliminary data.</text>
</comment>
<dbReference type="EMBL" id="BAABYW010000001">
    <property type="protein sequence ID" value="GAA6407633.1"/>
    <property type="molecule type" value="Genomic_DNA"/>
</dbReference>
<evidence type="ECO:0000259" key="1">
    <source>
        <dbReference type="Pfam" id="PF13788"/>
    </source>
</evidence>
<dbReference type="Pfam" id="PF13788">
    <property type="entry name" value="DUF4180"/>
    <property type="match status" value="1"/>
</dbReference>
<evidence type="ECO:0000313" key="3">
    <source>
        <dbReference type="Proteomes" id="UP001600943"/>
    </source>
</evidence>
<gene>
    <name evidence="2" type="ORF">K040078D81_17500</name>
</gene>
<protein>
    <submittedName>
        <fullName evidence="2">DUF4180 domain-containing protein</fullName>
    </submittedName>
</protein>
<dbReference type="InterPro" id="IPR025438">
    <property type="entry name" value="DUF4180"/>
</dbReference>
<reference evidence="2 3" key="1">
    <citation type="submission" date="2024-04" db="EMBL/GenBank/DDBJ databases">
        <title>Defined microbial consortia suppress multidrug-resistant proinflammatory Enterobacteriaceae via ecological control.</title>
        <authorList>
            <person name="Furuichi M."/>
            <person name="Kawaguchi T."/>
            <person name="Pust M."/>
            <person name="Yasuma K."/>
            <person name="Plichta D."/>
            <person name="Hasegawa N."/>
            <person name="Ohya T."/>
            <person name="Bhattarai S."/>
            <person name="Sasajima S."/>
            <person name="Aoto Y."/>
            <person name="Tuganbaev T."/>
            <person name="Yaginuma M."/>
            <person name="Ueda M."/>
            <person name="Okahashi N."/>
            <person name="Amafuji K."/>
            <person name="Kiridooshi Y."/>
            <person name="Sugita K."/>
            <person name="Strazar M."/>
            <person name="Skelly A."/>
            <person name="Suda W."/>
            <person name="Hattori M."/>
            <person name="Nakamoto N."/>
            <person name="Caballero S."/>
            <person name="Norman J."/>
            <person name="Olle B."/>
            <person name="Tanoue T."/>
            <person name="Arita M."/>
            <person name="Bucci V."/>
            <person name="Atarashi K."/>
            <person name="Xavier R."/>
            <person name="Honda K."/>
        </authorList>
    </citation>
    <scope>NUCLEOTIDE SEQUENCE [LARGE SCALE GENOMIC DNA]</scope>
    <source>
        <strain evidence="3">k04-0078-D8-1</strain>
    </source>
</reference>
<evidence type="ECO:0000313" key="2">
    <source>
        <dbReference type="EMBL" id="GAA6407633.1"/>
    </source>
</evidence>
<dbReference type="RefSeq" id="WP_390404648.1">
    <property type="nucleotide sequence ID" value="NZ_BAABYW010000001.1"/>
</dbReference>
<sequence length="122" mass="13641">MNITRMGTHKNIAVVQNDSLIITDLQSALDFAMTIRYDTGASNLVIPKECVTKDFFALSTKLAGDILQKYVNYGIKLAIIGDFSGYNSKALHDFIYESNKGKDFFFVPDVEEAIKKMESGME</sequence>
<proteinExistence type="predicted"/>
<accession>A0ABQ0B8C2</accession>
<organism evidence="2 3">
    <name type="scientific">Blautia hominis</name>
    <dbReference type="NCBI Taxonomy" id="2025493"/>
    <lineage>
        <taxon>Bacteria</taxon>
        <taxon>Bacillati</taxon>
        <taxon>Bacillota</taxon>
        <taxon>Clostridia</taxon>
        <taxon>Lachnospirales</taxon>
        <taxon>Lachnospiraceae</taxon>
        <taxon>Blautia</taxon>
    </lineage>
</organism>